<evidence type="ECO:0000256" key="1">
    <source>
        <dbReference type="SAM" id="MobiDB-lite"/>
    </source>
</evidence>
<dbReference type="Proteomes" id="UP000481153">
    <property type="component" value="Unassembled WGS sequence"/>
</dbReference>
<organism evidence="2 3">
    <name type="scientific">Aphanomyces euteiches</name>
    <dbReference type="NCBI Taxonomy" id="100861"/>
    <lineage>
        <taxon>Eukaryota</taxon>
        <taxon>Sar</taxon>
        <taxon>Stramenopiles</taxon>
        <taxon>Oomycota</taxon>
        <taxon>Saprolegniomycetes</taxon>
        <taxon>Saprolegniales</taxon>
        <taxon>Verrucalvaceae</taxon>
        <taxon>Aphanomyces</taxon>
    </lineage>
</organism>
<dbReference type="AlphaFoldDB" id="A0A6G0X2P3"/>
<proteinExistence type="predicted"/>
<evidence type="ECO:0000313" key="3">
    <source>
        <dbReference type="Proteomes" id="UP000481153"/>
    </source>
</evidence>
<dbReference type="VEuPathDB" id="FungiDB:AeMF1_018887"/>
<reference evidence="2 3" key="1">
    <citation type="submission" date="2019-07" db="EMBL/GenBank/DDBJ databases">
        <title>Genomics analysis of Aphanomyces spp. identifies a new class of oomycete effector associated with host adaptation.</title>
        <authorList>
            <person name="Gaulin E."/>
        </authorList>
    </citation>
    <scope>NUCLEOTIDE SEQUENCE [LARGE SCALE GENOMIC DNA]</scope>
    <source>
        <strain evidence="2 3">ATCC 201684</strain>
    </source>
</reference>
<name>A0A6G0X2P3_9STRA</name>
<protein>
    <submittedName>
        <fullName evidence="2">Uncharacterized protein</fullName>
    </submittedName>
</protein>
<evidence type="ECO:0000313" key="2">
    <source>
        <dbReference type="EMBL" id="KAF0734137.1"/>
    </source>
</evidence>
<comment type="caution">
    <text evidence="2">The sequence shown here is derived from an EMBL/GenBank/DDBJ whole genome shotgun (WGS) entry which is preliminary data.</text>
</comment>
<sequence length="163" mass="18619">MYSSPVFAPLTLPEPTSTPRKRPYRSSFTVVLNEAAYKYRGQCKYKSGKCPNERTLKFNGEIHTLCEEHRLRHNRIQNKSDNKIRKAKRLQAMQLATSHNRPHSVQPKLGNDLSDTTSCDDSDASSEVSWSVKFEDNHDPLSSWSPEDEYIFQNLIGLITSSS</sequence>
<dbReference type="EMBL" id="VJMJ01000117">
    <property type="protein sequence ID" value="KAF0734137.1"/>
    <property type="molecule type" value="Genomic_DNA"/>
</dbReference>
<feature type="region of interest" description="Disordered" evidence="1">
    <location>
        <begin position="96"/>
        <end position="121"/>
    </location>
</feature>
<accession>A0A6G0X2P3</accession>
<gene>
    <name evidence="2" type="ORF">Ae201684_009005</name>
</gene>
<keyword evidence="3" id="KW-1185">Reference proteome</keyword>